<accession>A0A2B8BDB3</accession>
<gene>
    <name evidence="3" type="ORF">CRT60_18035</name>
</gene>
<dbReference type="PANTHER" id="PTHR45947:SF3">
    <property type="entry name" value="SULFOQUINOVOSYL TRANSFERASE SQD2"/>
    <property type="match status" value="1"/>
</dbReference>
<proteinExistence type="predicted"/>
<feature type="domain" description="Glycosyltransferase subfamily 4-like N-terminal" evidence="2">
    <location>
        <begin position="45"/>
        <end position="192"/>
    </location>
</feature>
<evidence type="ECO:0008006" key="5">
    <source>
        <dbReference type="Google" id="ProtNLM"/>
    </source>
</evidence>
<dbReference type="InterPro" id="IPR001296">
    <property type="entry name" value="Glyco_trans_1"/>
</dbReference>
<dbReference type="CDD" id="cd03801">
    <property type="entry name" value="GT4_PimA-like"/>
    <property type="match status" value="1"/>
</dbReference>
<dbReference type="AlphaFoldDB" id="A0A2B8BDB3"/>
<dbReference type="GO" id="GO:0016757">
    <property type="term" value="F:glycosyltransferase activity"/>
    <property type="evidence" value="ECO:0007669"/>
    <property type="project" value="InterPro"/>
</dbReference>
<dbReference type="Pfam" id="PF00534">
    <property type="entry name" value="Glycos_transf_1"/>
    <property type="match status" value="1"/>
</dbReference>
<dbReference type="InterPro" id="IPR028098">
    <property type="entry name" value="Glyco_trans_4-like_N"/>
</dbReference>
<keyword evidence="4" id="KW-1185">Reference proteome</keyword>
<evidence type="ECO:0000259" key="1">
    <source>
        <dbReference type="Pfam" id="PF00534"/>
    </source>
</evidence>
<name>A0A2B8BDB3_9PROT</name>
<protein>
    <recommendedName>
        <fullName evidence="5">Glycosyl transferase family 1</fullName>
    </recommendedName>
</protein>
<dbReference type="Pfam" id="PF13439">
    <property type="entry name" value="Glyco_transf_4"/>
    <property type="match status" value="1"/>
</dbReference>
<dbReference type="Gene3D" id="3.40.50.2000">
    <property type="entry name" value="Glycogen Phosphorylase B"/>
    <property type="match status" value="2"/>
</dbReference>
<evidence type="ECO:0000313" key="3">
    <source>
        <dbReference type="EMBL" id="PGH55237.1"/>
    </source>
</evidence>
<evidence type="ECO:0000259" key="2">
    <source>
        <dbReference type="Pfam" id="PF13439"/>
    </source>
</evidence>
<comment type="caution">
    <text evidence="3">The sequence shown here is derived from an EMBL/GenBank/DDBJ whole genome shotgun (WGS) entry which is preliminary data.</text>
</comment>
<organism evidence="3 4">
    <name type="scientific">Azospirillum palustre</name>
    <dbReference type="NCBI Taxonomy" id="2044885"/>
    <lineage>
        <taxon>Bacteria</taxon>
        <taxon>Pseudomonadati</taxon>
        <taxon>Pseudomonadota</taxon>
        <taxon>Alphaproteobacteria</taxon>
        <taxon>Rhodospirillales</taxon>
        <taxon>Azospirillaceae</taxon>
        <taxon>Azospirillum</taxon>
    </lineage>
</organism>
<sequence length="401" mass="44181">MHIAPDILHGMNTARPMRIGIAAPADLSLLGAMFPNSALPQGLGSTVISQLVLALCDGGDRVVLYTLDEGVTCHQRFDAGNLTVHVAPYRRRHRMRDLMAAERRAIRDMIRKDPPDVVSAHWGYEFALGALAAGYPTLITFYDWAPRILRFKPDLYRLGRLGLFLWTLATGRHFAAPSPYIAERIGRFSRKPCPVVGQPLEERFFRPVPRRWPEGEPALVSVANGWGRLKNTRTLIQAFAMLRRRFPTAVLTFYGSEHGPGQAAECWAQSAGLADGIVFAGLVPNAVVLERLAQCHLCVHPSLEEAFGQIALEALALGTPIVAGQNAGAIPWVLEEGRAGLLVDTRDPAALSDAMASLLLDHDRWERYSVAGLASARRRFTARAVADRYRALLRDLRNETG</sequence>
<dbReference type="PANTHER" id="PTHR45947">
    <property type="entry name" value="SULFOQUINOVOSYL TRANSFERASE SQD2"/>
    <property type="match status" value="1"/>
</dbReference>
<dbReference type="Proteomes" id="UP000225379">
    <property type="component" value="Unassembled WGS sequence"/>
</dbReference>
<feature type="domain" description="Glycosyl transferase family 1" evidence="1">
    <location>
        <begin position="211"/>
        <end position="368"/>
    </location>
</feature>
<dbReference type="InterPro" id="IPR050194">
    <property type="entry name" value="Glycosyltransferase_grp1"/>
</dbReference>
<dbReference type="EMBL" id="PDKW01000042">
    <property type="protein sequence ID" value="PGH55237.1"/>
    <property type="molecule type" value="Genomic_DNA"/>
</dbReference>
<evidence type="ECO:0000313" key="4">
    <source>
        <dbReference type="Proteomes" id="UP000225379"/>
    </source>
</evidence>
<dbReference type="SUPFAM" id="SSF53756">
    <property type="entry name" value="UDP-Glycosyltransferase/glycogen phosphorylase"/>
    <property type="match status" value="1"/>
</dbReference>
<reference evidence="4" key="1">
    <citation type="submission" date="2017-10" db="EMBL/GenBank/DDBJ databases">
        <authorList>
            <person name="Kravchenko I.K."/>
            <person name="Grouzdev D.S."/>
        </authorList>
    </citation>
    <scope>NUCLEOTIDE SEQUENCE [LARGE SCALE GENOMIC DNA]</scope>
    <source>
        <strain evidence="4">B2</strain>
    </source>
</reference>